<gene>
    <name evidence="3" type="ORF">BU26DRAFT_600562</name>
</gene>
<protein>
    <recommendedName>
        <fullName evidence="2">F-box domain-containing protein</fullName>
    </recommendedName>
</protein>
<proteinExistence type="predicted"/>
<feature type="domain" description="F-box" evidence="2">
    <location>
        <begin position="119"/>
        <end position="164"/>
    </location>
</feature>
<feature type="compositionally biased region" description="Polar residues" evidence="1">
    <location>
        <begin position="88"/>
        <end position="113"/>
    </location>
</feature>
<dbReference type="AlphaFoldDB" id="A0A6A6IYF8"/>
<evidence type="ECO:0000256" key="1">
    <source>
        <dbReference type="SAM" id="MobiDB-lite"/>
    </source>
</evidence>
<dbReference type="SUPFAM" id="SSF52047">
    <property type="entry name" value="RNI-like"/>
    <property type="match status" value="1"/>
</dbReference>
<keyword evidence="4" id="KW-1185">Reference proteome</keyword>
<dbReference type="GeneID" id="54588510"/>
<sequence>MFINSPSAICLESWNDRSRSRAKVILRDFTLIRGRMAWSEANPKRPATLVLKLSPRWSLSIGIPRGRLLFPERSKLPTGESDPRPSRIKTNYSRSCPSKTSQTLPQQEQSTSTAQDHLVMSLSALPTELDGRIISFLDTTALNALSKVSKYYHKQAKEYLYRDLKFTTHHSVAIKRLARTILSRRELADYIHSVSLTYKKEDDQRQPDLQDQFEIKPVDIWKAIATIECPVPELMSICSLNLEHSGMEVDGCLAAILLLATNLTTIKWTSEVKKTGFALLTFRFLHMSQMWLSMSEDGPWTLPFSKLQHLEIDGVIEHKVVDRVPVHATLRKLAIRNSTLSNLLLPYEEPRTTILPLRTLEIQDCFLDPAKLETAILSGVMRNISHLSIEWNPYHKIHKHYNNQRLVTAMGTYLPNLETLRWLSNQSGLDGSAIRTLHPLQKLRVLDFDHVLPMAPCPTPAQALDFLANAPAFFPPSLQSLHFHEVWTWEFNDKVDPLLRGDTGAGADAAFAYVMPILSALGLRELSMTMCMQGPPGEDDIRSDFSDEGKALLRRIADALGAVGTRFEVFRGPVVLEGVEQARKLWIGPGFTTEELWLRERDIEEDLWDDIQ</sequence>
<name>A0A6A6IYF8_9PLEO</name>
<dbReference type="InterPro" id="IPR036047">
    <property type="entry name" value="F-box-like_dom_sf"/>
</dbReference>
<evidence type="ECO:0000313" key="4">
    <source>
        <dbReference type="Proteomes" id="UP000800094"/>
    </source>
</evidence>
<dbReference type="InterPro" id="IPR032675">
    <property type="entry name" value="LRR_dom_sf"/>
</dbReference>
<accession>A0A6A6IYF8</accession>
<dbReference type="EMBL" id="ML987190">
    <property type="protein sequence ID" value="KAF2254952.1"/>
    <property type="molecule type" value="Genomic_DNA"/>
</dbReference>
<feature type="region of interest" description="Disordered" evidence="1">
    <location>
        <begin position="72"/>
        <end position="113"/>
    </location>
</feature>
<reference evidence="3" key="1">
    <citation type="journal article" date="2020" name="Stud. Mycol.">
        <title>101 Dothideomycetes genomes: a test case for predicting lifestyles and emergence of pathogens.</title>
        <authorList>
            <person name="Haridas S."/>
            <person name="Albert R."/>
            <person name="Binder M."/>
            <person name="Bloem J."/>
            <person name="Labutti K."/>
            <person name="Salamov A."/>
            <person name="Andreopoulos B."/>
            <person name="Baker S."/>
            <person name="Barry K."/>
            <person name="Bills G."/>
            <person name="Bluhm B."/>
            <person name="Cannon C."/>
            <person name="Castanera R."/>
            <person name="Culley D."/>
            <person name="Daum C."/>
            <person name="Ezra D."/>
            <person name="Gonzalez J."/>
            <person name="Henrissat B."/>
            <person name="Kuo A."/>
            <person name="Liang C."/>
            <person name="Lipzen A."/>
            <person name="Lutzoni F."/>
            <person name="Magnuson J."/>
            <person name="Mondo S."/>
            <person name="Nolan M."/>
            <person name="Ohm R."/>
            <person name="Pangilinan J."/>
            <person name="Park H.-J."/>
            <person name="Ramirez L."/>
            <person name="Alfaro M."/>
            <person name="Sun H."/>
            <person name="Tritt A."/>
            <person name="Yoshinaga Y."/>
            <person name="Zwiers L.-H."/>
            <person name="Turgeon B."/>
            <person name="Goodwin S."/>
            <person name="Spatafora J."/>
            <person name="Crous P."/>
            <person name="Grigoriev I."/>
        </authorList>
    </citation>
    <scope>NUCLEOTIDE SEQUENCE</scope>
    <source>
        <strain evidence="3">CBS 122368</strain>
    </source>
</reference>
<dbReference type="Gene3D" id="3.80.10.10">
    <property type="entry name" value="Ribonuclease Inhibitor"/>
    <property type="match status" value="1"/>
</dbReference>
<dbReference type="OrthoDB" id="3800085at2759"/>
<feature type="compositionally biased region" description="Basic and acidic residues" evidence="1">
    <location>
        <begin position="72"/>
        <end position="85"/>
    </location>
</feature>
<dbReference type="RefSeq" id="XP_033689956.1">
    <property type="nucleotide sequence ID" value="XM_033835180.1"/>
</dbReference>
<organism evidence="3 4">
    <name type="scientific">Trematosphaeria pertusa</name>
    <dbReference type="NCBI Taxonomy" id="390896"/>
    <lineage>
        <taxon>Eukaryota</taxon>
        <taxon>Fungi</taxon>
        <taxon>Dikarya</taxon>
        <taxon>Ascomycota</taxon>
        <taxon>Pezizomycotina</taxon>
        <taxon>Dothideomycetes</taxon>
        <taxon>Pleosporomycetidae</taxon>
        <taxon>Pleosporales</taxon>
        <taxon>Massarineae</taxon>
        <taxon>Trematosphaeriaceae</taxon>
        <taxon>Trematosphaeria</taxon>
    </lineage>
</organism>
<dbReference type="Proteomes" id="UP000800094">
    <property type="component" value="Unassembled WGS sequence"/>
</dbReference>
<dbReference type="InterPro" id="IPR001810">
    <property type="entry name" value="F-box_dom"/>
</dbReference>
<dbReference type="PROSITE" id="PS50181">
    <property type="entry name" value="FBOX"/>
    <property type="match status" value="1"/>
</dbReference>
<dbReference type="SUPFAM" id="SSF81383">
    <property type="entry name" value="F-box domain"/>
    <property type="match status" value="1"/>
</dbReference>
<evidence type="ECO:0000313" key="3">
    <source>
        <dbReference type="EMBL" id="KAF2254952.1"/>
    </source>
</evidence>
<evidence type="ECO:0000259" key="2">
    <source>
        <dbReference type="PROSITE" id="PS50181"/>
    </source>
</evidence>